<dbReference type="PROSITE" id="PS51257">
    <property type="entry name" value="PROKAR_LIPOPROTEIN"/>
    <property type="match status" value="1"/>
</dbReference>
<comment type="caution">
    <text evidence="3">The sequence shown here is derived from an EMBL/GenBank/DDBJ whole genome shotgun (WGS) entry which is preliminary data.</text>
</comment>
<keyword evidence="1" id="KW-0732">Signal</keyword>
<evidence type="ECO:0000259" key="2">
    <source>
        <dbReference type="PROSITE" id="PS50983"/>
    </source>
</evidence>
<evidence type="ECO:0000313" key="4">
    <source>
        <dbReference type="Proteomes" id="UP001168338"/>
    </source>
</evidence>
<dbReference type="Gene3D" id="3.40.50.1980">
    <property type="entry name" value="Nitrogenase molybdenum iron protein domain"/>
    <property type="match status" value="2"/>
</dbReference>
<evidence type="ECO:0000256" key="1">
    <source>
        <dbReference type="ARBA" id="ARBA00022729"/>
    </source>
</evidence>
<dbReference type="Pfam" id="PF01497">
    <property type="entry name" value="Peripla_BP_2"/>
    <property type="match status" value="1"/>
</dbReference>
<protein>
    <submittedName>
        <fullName evidence="3">Cobalamin-binding protein</fullName>
    </submittedName>
</protein>
<dbReference type="EMBL" id="VCYH01000003">
    <property type="protein sequence ID" value="MDN7024423.1"/>
    <property type="molecule type" value="Genomic_DNA"/>
</dbReference>
<dbReference type="PROSITE" id="PS50983">
    <property type="entry name" value="FE_B12_PBP"/>
    <property type="match status" value="1"/>
</dbReference>
<feature type="domain" description="Fe/B12 periplasmic-binding" evidence="2">
    <location>
        <begin position="49"/>
        <end position="298"/>
    </location>
</feature>
<proteinExistence type="predicted"/>
<keyword evidence="4" id="KW-1185">Reference proteome</keyword>
<dbReference type="InterPro" id="IPR054828">
    <property type="entry name" value="Vit_B12_bind_prot"/>
</dbReference>
<reference evidence="3" key="1">
    <citation type="submission" date="2019-05" db="EMBL/GenBank/DDBJ databases">
        <title>Methanoculleus sp. FWC-SCC1, a methanogenic archaeon isolated from deep marine cold seep.</title>
        <authorList>
            <person name="Chen Y.-W."/>
            <person name="Chen S.-C."/>
            <person name="Teng N.-H."/>
            <person name="Lai M.-C."/>
        </authorList>
    </citation>
    <scope>NUCLEOTIDE SEQUENCE</scope>
    <source>
        <strain evidence="3">FWC-SCC1</strain>
    </source>
</reference>
<sequence length="298" mass="31385">MMRTALFCVTLVLLLTTAGCLQATDDAAATLAVTDDTGVQAVLSTPVARVVSLAPSETEVVCALGMDALLVGKTDYCNYPPKIEGAQSVGGPKTLNVEKIIGLQPDLVLATTVTDTTKIEGIRAMGIPVLIFRLESLEDIHRNIETVGTVLDCPDAAAALVGRMQEREANVSAARHPAEPAAVLYVLWDDPLYVAGNNTLQDDLIRRAGGVNIMADAEGYVVASDEAVLTRAPDVIIASTSHTAGTAPIKDRLLARSVFADVPAFRNGHIVTIDADLANRPGPRMVDTLELFAACINA</sequence>
<gene>
    <name evidence="3" type="ORF">FGU65_05895</name>
</gene>
<accession>A0ABT8M920</accession>
<evidence type="ECO:0000313" key="3">
    <source>
        <dbReference type="EMBL" id="MDN7024423.1"/>
    </source>
</evidence>
<dbReference type="InterPro" id="IPR050902">
    <property type="entry name" value="ABC_Transporter_SBP"/>
</dbReference>
<dbReference type="PANTHER" id="PTHR30535:SF34">
    <property type="entry name" value="MOLYBDATE-BINDING PROTEIN MOLA"/>
    <property type="match status" value="1"/>
</dbReference>
<dbReference type="NCBIfam" id="NF038402">
    <property type="entry name" value="TroA_like"/>
    <property type="match status" value="1"/>
</dbReference>
<dbReference type="Proteomes" id="UP001168338">
    <property type="component" value="Unassembled WGS sequence"/>
</dbReference>
<dbReference type="SUPFAM" id="SSF53807">
    <property type="entry name" value="Helical backbone' metal receptor"/>
    <property type="match status" value="1"/>
</dbReference>
<dbReference type="InterPro" id="IPR002491">
    <property type="entry name" value="ABC_transptr_periplasmic_BD"/>
</dbReference>
<name>A0ABT8M920_9EURY</name>
<organism evidence="3 4">
    <name type="scientific">Methanoculleus frigidifontis</name>
    <dbReference type="NCBI Taxonomy" id="2584085"/>
    <lineage>
        <taxon>Archaea</taxon>
        <taxon>Methanobacteriati</taxon>
        <taxon>Methanobacteriota</taxon>
        <taxon>Stenosarchaea group</taxon>
        <taxon>Methanomicrobia</taxon>
        <taxon>Methanomicrobiales</taxon>
        <taxon>Methanomicrobiaceae</taxon>
        <taxon>Methanoculleus</taxon>
    </lineage>
</organism>
<dbReference type="PANTHER" id="PTHR30535">
    <property type="entry name" value="VITAMIN B12-BINDING PROTEIN"/>
    <property type="match status" value="1"/>
</dbReference>